<sequence length="176" mass="21085">MLNKKNLYEWEELKQKENHEPTKEWIVSLIALAKSDKDWPWCWSLQIDKQVAPFFMHVMSLVITLRKIMSMEVCLQLLGNILYHWLYNRRCEDLTNEMFDFVIDTRLCNLFVYLFLFSIIYALDTEIDKDISLNEANKKVHEMVNEMINNKQQGIVIVAKNIDELSKLNYKLPEYD</sequence>
<dbReference type="Proteomes" id="UP000023152">
    <property type="component" value="Unassembled WGS sequence"/>
</dbReference>
<feature type="non-terminal residue" evidence="1">
    <location>
        <position position="176"/>
    </location>
</feature>
<comment type="caution">
    <text evidence="1">The sequence shown here is derived from an EMBL/GenBank/DDBJ whole genome shotgun (WGS) entry which is preliminary data.</text>
</comment>
<reference evidence="1 2" key="1">
    <citation type="journal article" date="2013" name="Curr. Biol.">
        <title>The Genome of the Foraminiferan Reticulomyxa filosa.</title>
        <authorList>
            <person name="Glockner G."/>
            <person name="Hulsmann N."/>
            <person name="Schleicher M."/>
            <person name="Noegel A.A."/>
            <person name="Eichinger L."/>
            <person name="Gallinger C."/>
            <person name="Pawlowski J."/>
            <person name="Sierra R."/>
            <person name="Euteneuer U."/>
            <person name="Pillet L."/>
            <person name="Moustafa A."/>
            <person name="Platzer M."/>
            <person name="Groth M."/>
            <person name="Szafranski K."/>
            <person name="Schliwa M."/>
        </authorList>
    </citation>
    <scope>NUCLEOTIDE SEQUENCE [LARGE SCALE GENOMIC DNA]</scope>
</reference>
<evidence type="ECO:0000313" key="2">
    <source>
        <dbReference type="Proteomes" id="UP000023152"/>
    </source>
</evidence>
<name>X6LQJ6_RETFI</name>
<dbReference type="EMBL" id="ASPP01033427">
    <property type="protein sequence ID" value="ETO03397.1"/>
    <property type="molecule type" value="Genomic_DNA"/>
</dbReference>
<organism evidence="1 2">
    <name type="scientific">Reticulomyxa filosa</name>
    <dbReference type="NCBI Taxonomy" id="46433"/>
    <lineage>
        <taxon>Eukaryota</taxon>
        <taxon>Sar</taxon>
        <taxon>Rhizaria</taxon>
        <taxon>Retaria</taxon>
        <taxon>Foraminifera</taxon>
        <taxon>Monothalamids</taxon>
        <taxon>Reticulomyxidae</taxon>
        <taxon>Reticulomyxa</taxon>
    </lineage>
</organism>
<protein>
    <submittedName>
        <fullName evidence="1">Uncharacterized protein</fullName>
    </submittedName>
</protein>
<accession>X6LQJ6</accession>
<gene>
    <name evidence="1" type="ORF">RFI_34013</name>
</gene>
<keyword evidence="2" id="KW-1185">Reference proteome</keyword>
<proteinExistence type="predicted"/>
<dbReference type="AlphaFoldDB" id="X6LQJ6"/>
<evidence type="ECO:0000313" key="1">
    <source>
        <dbReference type="EMBL" id="ETO03397.1"/>
    </source>
</evidence>